<evidence type="ECO:0000256" key="1">
    <source>
        <dbReference type="ARBA" id="ARBA00008356"/>
    </source>
</evidence>
<evidence type="ECO:0000313" key="5">
    <source>
        <dbReference type="EMBL" id="KIK08376.1"/>
    </source>
</evidence>
<feature type="region of interest" description="Disordered" evidence="3">
    <location>
        <begin position="269"/>
        <end position="377"/>
    </location>
</feature>
<keyword evidence="6" id="KW-1185">Reference proteome</keyword>
<dbReference type="Pfam" id="PF16679">
    <property type="entry name" value="CDT1_C"/>
    <property type="match status" value="1"/>
</dbReference>
<feature type="region of interest" description="Disordered" evidence="3">
    <location>
        <begin position="510"/>
        <end position="563"/>
    </location>
</feature>
<evidence type="ECO:0000256" key="2">
    <source>
        <dbReference type="ARBA" id="ARBA00023306"/>
    </source>
</evidence>
<organism evidence="5 6">
    <name type="scientific">Laccaria amethystina LaAM-08-1</name>
    <dbReference type="NCBI Taxonomy" id="1095629"/>
    <lineage>
        <taxon>Eukaryota</taxon>
        <taxon>Fungi</taxon>
        <taxon>Dikarya</taxon>
        <taxon>Basidiomycota</taxon>
        <taxon>Agaricomycotina</taxon>
        <taxon>Agaricomycetes</taxon>
        <taxon>Agaricomycetidae</taxon>
        <taxon>Agaricales</taxon>
        <taxon>Agaricineae</taxon>
        <taxon>Hydnangiaceae</taxon>
        <taxon>Laccaria</taxon>
    </lineage>
</organism>
<reference evidence="5 6" key="1">
    <citation type="submission" date="2014-04" db="EMBL/GenBank/DDBJ databases">
        <authorList>
            <consortium name="DOE Joint Genome Institute"/>
            <person name="Kuo A."/>
            <person name="Kohler A."/>
            <person name="Nagy L.G."/>
            <person name="Floudas D."/>
            <person name="Copeland A."/>
            <person name="Barry K.W."/>
            <person name="Cichocki N."/>
            <person name="Veneault-Fourrey C."/>
            <person name="LaButti K."/>
            <person name="Lindquist E.A."/>
            <person name="Lipzen A."/>
            <person name="Lundell T."/>
            <person name="Morin E."/>
            <person name="Murat C."/>
            <person name="Sun H."/>
            <person name="Tunlid A."/>
            <person name="Henrissat B."/>
            <person name="Grigoriev I.V."/>
            <person name="Hibbett D.S."/>
            <person name="Martin F."/>
            <person name="Nordberg H.P."/>
            <person name="Cantor M.N."/>
            <person name="Hua S.X."/>
        </authorList>
    </citation>
    <scope>NUCLEOTIDE SEQUENCE [LARGE SCALE GENOMIC DNA]</scope>
    <source>
        <strain evidence="5 6">LaAM-08-1</strain>
    </source>
</reference>
<evidence type="ECO:0000313" key="6">
    <source>
        <dbReference type="Proteomes" id="UP000054477"/>
    </source>
</evidence>
<dbReference type="InterPro" id="IPR038090">
    <property type="entry name" value="Cdt1_C_WH_dom_sf"/>
</dbReference>
<dbReference type="OrthoDB" id="3366139at2759"/>
<feature type="compositionally biased region" description="Polar residues" evidence="3">
    <location>
        <begin position="367"/>
        <end position="376"/>
    </location>
</feature>
<gene>
    <name evidence="5" type="ORF">K443DRAFT_672403</name>
</gene>
<feature type="region of interest" description="Disordered" evidence="3">
    <location>
        <begin position="34"/>
        <end position="56"/>
    </location>
</feature>
<dbReference type="Proteomes" id="UP000054477">
    <property type="component" value="Unassembled WGS sequence"/>
</dbReference>
<keyword evidence="2" id="KW-0131">Cell cycle</keyword>
<dbReference type="HOGENOM" id="CLU_014094_0_0_1"/>
<protein>
    <recommendedName>
        <fullName evidence="4">DNA replication factor Cdt1 C-terminal domain-containing protein</fullName>
    </recommendedName>
</protein>
<dbReference type="Gene3D" id="1.10.10.1420">
    <property type="entry name" value="DNA replication factor Cdt1, C-terminal WH domain"/>
    <property type="match status" value="1"/>
</dbReference>
<sequence>MSNIYKSSELYATLQVSPRKRGFQAALDDDSTLTPKKLRTVPPTPPSSVTRNSTKAQTELPGHLTRLFTIQIAVQQALSHALATCAVAPTSDSGIVKNVLNHLSLKTYTGLTASFEIDDLKRLCWLWEWDGTSLECIKQKLTPVEEEEDNPFLDRKPISGVEWTRGSMGFILSPATHYSKGDRKRVPAYGIGIEVEMDIDKDMRGGMAAVARWTAASTKRRIEFRRKLEQWATLHSDDPNVPPVPLVELPSLAVTPKVSSLTHALASCSPKASASPQKYPAPPSSPSRSPMKKSVRDFAVPFPLVASGTSPTKKTTLFSPQTPRRDRSNPSSSLLTPQTPVASLLTPSEGSIPSTPVHQRGSHAGTAPQTPSTSRRQALYERVRQRSLTASPTKSFGNEVTRGTLTRDQMLKMNQEEMRRRCLLGRLGGVADSIWMLFSNPVTGASGTPSARKRRALPATEVALAIIKSSPIPISTAEANESVTILTDLCPFFLKKLTVAGAEWLEMPSSSNTTTAGCASIEESPTKRGPGVSASPRPVKGKEGSAHALITRSPRSVKREAGGLREVREIIRRELELQN</sequence>
<feature type="compositionally biased region" description="Polar residues" evidence="3">
    <location>
        <begin position="329"/>
        <end position="357"/>
    </location>
</feature>
<dbReference type="InterPro" id="IPR032054">
    <property type="entry name" value="Cdt1_C"/>
</dbReference>
<proteinExistence type="inferred from homology"/>
<feature type="domain" description="DNA replication factor Cdt1 C-terminal" evidence="4">
    <location>
        <begin position="405"/>
        <end position="498"/>
    </location>
</feature>
<accession>A0A0C9XTV9</accession>
<name>A0A0C9XTV9_9AGAR</name>
<evidence type="ECO:0000256" key="3">
    <source>
        <dbReference type="SAM" id="MobiDB-lite"/>
    </source>
</evidence>
<dbReference type="STRING" id="1095629.A0A0C9XTV9"/>
<dbReference type="AlphaFoldDB" id="A0A0C9XTV9"/>
<evidence type="ECO:0000259" key="4">
    <source>
        <dbReference type="Pfam" id="PF16679"/>
    </source>
</evidence>
<feature type="compositionally biased region" description="Polar residues" evidence="3">
    <location>
        <begin position="307"/>
        <end position="322"/>
    </location>
</feature>
<reference evidence="6" key="2">
    <citation type="submission" date="2015-01" db="EMBL/GenBank/DDBJ databases">
        <title>Evolutionary Origins and Diversification of the Mycorrhizal Mutualists.</title>
        <authorList>
            <consortium name="DOE Joint Genome Institute"/>
            <consortium name="Mycorrhizal Genomics Consortium"/>
            <person name="Kohler A."/>
            <person name="Kuo A."/>
            <person name="Nagy L.G."/>
            <person name="Floudas D."/>
            <person name="Copeland A."/>
            <person name="Barry K.W."/>
            <person name="Cichocki N."/>
            <person name="Veneault-Fourrey C."/>
            <person name="LaButti K."/>
            <person name="Lindquist E.A."/>
            <person name="Lipzen A."/>
            <person name="Lundell T."/>
            <person name="Morin E."/>
            <person name="Murat C."/>
            <person name="Riley R."/>
            <person name="Ohm R."/>
            <person name="Sun H."/>
            <person name="Tunlid A."/>
            <person name="Henrissat B."/>
            <person name="Grigoriev I.V."/>
            <person name="Hibbett D.S."/>
            <person name="Martin F."/>
        </authorList>
    </citation>
    <scope>NUCLEOTIDE SEQUENCE [LARGE SCALE GENOMIC DNA]</scope>
    <source>
        <strain evidence="6">LaAM-08-1</strain>
    </source>
</reference>
<comment type="similarity">
    <text evidence="1">Belongs to the Cdt1 family.</text>
</comment>
<dbReference type="EMBL" id="KN838542">
    <property type="protein sequence ID" value="KIK08376.1"/>
    <property type="molecule type" value="Genomic_DNA"/>
</dbReference>